<dbReference type="InterPro" id="IPR036388">
    <property type="entry name" value="WH-like_DNA-bd_sf"/>
</dbReference>
<dbReference type="InterPro" id="IPR036390">
    <property type="entry name" value="WH_DNA-bd_sf"/>
</dbReference>
<dbReference type="Pfam" id="PF09339">
    <property type="entry name" value="HTH_IclR"/>
    <property type="match status" value="1"/>
</dbReference>
<feature type="region of interest" description="Disordered" evidence="1">
    <location>
        <begin position="333"/>
        <end position="403"/>
    </location>
</feature>
<dbReference type="Gene3D" id="1.10.10.10">
    <property type="entry name" value="Winged helix-like DNA-binding domain superfamily/Winged helix DNA-binding domain"/>
    <property type="match status" value="1"/>
</dbReference>
<dbReference type="RefSeq" id="WP_220197641.1">
    <property type="nucleotide sequence ID" value="NZ_BNJF01000004.1"/>
</dbReference>
<comment type="caution">
    <text evidence="3">The sequence shown here is derived from an EMBL/GenBank/DDBJ whole genome shotgun (WGS) entry which is preliminary data.</text>
</comment>
<dbReference type="Proteomes" id="UP000612362">
    <property type="component" value="Unassembled WGS sequence"/>
</dbReference>
<dbReference type="SUPFAM" id="SSF46785">
    <property type="entry name" value="Winged helix' DNA-binding domain"/>
    <property type="match status" value="1"/>
</dbReference>
<proteinExistence type="predicted"/>
<accession>A0A8J3MTP5</accession>
<feature type="compositionally biased region" description="Basic residues" evidence="1">
    <location>
        <begin position="391"/>
        <end position="403"/>
    </location>
</feature>
<organism evidence="3 4">
    <name type="scientific">Ktedonospora formicarum</name>
    <dbReference type="NCBI Taxonomy" id="2778364"/>
    <lineage>
        <taxon>Bacteria</taxon>
        <taxon>Bacillati</taxon>
        <taxon>Chloroflexota</taxon>
        <taxon>Ktedonobacteria</taxon>
        <taxon>Ktedonobacterales</taxon>
        <taxon>Ktedonobacteraceae</taxon>
        <taxon>Ktedonospora</taxon>
    </lineage>
</organism>
<reference evidence="3" key="1">
    <citation type="submission" date="2020-10" db="EMBL/GenBank/DDBJ databases">
        <title>Taxonomic study of unclassified bacteria belonging to the class Ktedonobacteria.</title>
        <authorList>
            <person name="Yabe S."/>
            <person name="Wang C.M."/>
            <person name="Zheng Y."/>
            <person name="Sakai Y."/>
            <person name="Cavaletti L."/>
            <person name="Monciardini P."/>
            <person name="Donadio S."/>
        </authorList>
    </citation>
    <scope>NUCLEOTIDE SEQUENCE</scope>
    <source>
        <strain evidence="3">SOSP1-1</strain>
    </source>
</reference>
<dbReference type="Pfam" id="PF13481">
    <property type="entry name" value="AAA_25"/>
    <property type="match status" value="1"/>
</dbReference>
<dbReference type="Gene3D" id="3.40.50.300">
    <property type="entry name" value="P-loop containing nucleotide triphosphate hydrolases"/>
    <property type="match status" value="1"/>
</dbReference>
<evidence type="ECO:0000313" key="3">
    <source>
        <dbReference type="EMBL" id="GHO48432.1"/>
    </source>
</evidence>
<dbReference type="GO" id="GO:0003677">
    <property type="term" value="F:DNA binding"/>
    <property type="evidence" value="ECO:0007669"/>
    <property type="project" value="InterPro"/>
</dbReference>
<evidence type="ECO:0000259" key="2">
    <source>
        <dbReference type="Pfam" id="PF09339"/>
    </source>
</evidence>
<protein>
    <recommendedName>
        <fullName evidence="2">HTH iclR-type domain-containing protein</fullName>
    </recommendedName>
</protein>
<dbReference type="GO" id="GO:0006355">
    <property type="term" value="P:regulation of DNA-templated transcription"/>
    <property type="evidence" value="ECO:0007669"/>
    <property type="project" value="InterPro"/>
</dbReference>
<feature type="domain" description="HTH iclR-type" evidence="2">
    <location>
        <begin position="266"/>
        <end position="310"/>
    </location>
</feature>
<dbReference type="AlphaFoldDB" id="A0A8J3MTP5"/>
<dbReference type="EMBL" id="BNJF01000004">
    <property type="protein sequence ID" value="GHO48432.1"/>
    <property type="molecule type" value="Genomic_DNA"/>
</dbReference>
<gene>
    <name evidence="3" type="ORF">KSX_65950</name>
</gene>
<dbReference type="SUPFAM" id="SSF52540">
    <property type="entry name" value="P-loop containing nucleoside triphosphate hydrolases"/>
    <property type="match status" value="1"/>
</dbReference>
<sequence>MSRENLQIFSRPSLPILTYKQFALEYLPSVQEQVWPIQNLLAPGLTLMTGDPHVGLNLLAFQLMMHVALGTHAFGRIDEFPTTQRVALYCALDQSMLRLQKLHSRYLDSHPGVDPSDVHCQLTNTWEALEPDTGLRRLEVWVTNNADAGLLVIDNLAQLRRRFKGSDSDLLDLLRRLAEQHNLCILLLHTCKPSSPLVAYADNHLHLKRLNIPSYYHLSMQGEQMQPTTHLLYCPPGAIQFQLAEREDTLAISVLNGHKALSRERLSILRLFHAYGDELTPADVARALGLSSVNTRQILHAMVMARMLRTTSYGRYTIDPFVEPLVPELLAHYHFPEPDPDPPPTIAPEESAANDIHPSQPGTTPPQGLWDSQAHMSSRPSAPRAHVQGNFKRRHNNKKQRRS</sequence>
<name>A0A8J3MTP5_9CHLR</name>
<evidence type="ECO:0000313" key="4">
    <source>
        <dbReference type="Proteomes" id="UP000612362"/>
    </source>
</evidence>
<dbReference type="InterPro" id="IPR027417">
    <property type="entry name" value="P-loop_NTPase"/>
</dbReference>
<dbReference type="InterPro" id="IPR005471">
    <property type="entry name" value="Tscrpt_reg_IclR_N"/>
</dbReference>
<keyword evidence="4" id="KW-1185">Reference proteome</keyword>
<evidence type="ECO:0000256" key="1">
    <source>
        <dbReference type="SAM" id="MobiDB-lite"/>
    </source>
</evidence>